<dbReference type="EMBL" id="KZ679012">
    <property type="protein sequence ID" value="PSS17078.1"/>
    <property type="molecule type" value="Genomic_DNA"/>
</dbReference>
<proteinExistence type="predicted"/>
<protein>
    <recommendedName>
        <fullName evidence="4">Retrotransposon gag domain-containing protein</fullName>
    </recommendedName>
</protein>
<feature type="compositionally biased region" description="Basic residues" evidence="1">
    <location>
        <begin position="173"/>
        <end position="186"/>
    </location>
</feature>
<reference evidence="2 3" key="1">
    <citation type="journal article" date="2018" name="New Phytol.">
        <title>Comparative genomics and transcriptomics depict ericoid mycorrhizal fungi as versatile saprotrophs and plant mutualists.</title>
        <authorList>
            <person name="Martino E."/>
            <person name="Morin E."/>
            <person name="Grelet G.A."/>
            <person name="Kuo A."/>
            <person name="Kohler A."/>
            <person name="Daghino S."/>
            <person name="Barry K.W."/>
            <person name="Cichocki N."/>
            <person name="Clum A."/>
            <person name="Dockter R.B."/>
            <person name="Hainaut M."/>
            <person name="Kuo R.C."/>
            <person name="LaButti K."/>
            <person name="Lindahl B.D."/>
            <person name="Lindquist E.A."/>
            <person name="Lipzen A."/>
            <person name="Khouja H.R."/>
            <person name="Magnuson J."/>
            <person name="Murat C."/>
            <person name="Ohm R.A."/>
            <person name="Singer S.W."/>
            <person name="Spatafora J.W."/>
            <person name="Wang M."/>
            <person name="Veneault-Fourrey C."/>
            <person name="Henrissat B."/>
            <person name="Grigoriev I.V."/>
            <person name="Martin F.M."/>
            <person name="Perotto S."/>
        </authorList>
    </citation>
    <scope>NUCLEOTIDE SEQUENCE [LARGE SCALE GENOMIC DNA]</scope>
    <source>
        <strain evidence="2 3">ATCC 22711</strain>
    </source>
</reference>
<name>A0A2T3B0Z4_AMORE</name>
<evidence type="ECO:0000313" key="3">
    <source>
        <dbReference type="Proteomes" id="UP000241818"/>
    </source>
</evidence>
<organism evidence="2 3">
    <name type="scientific">Amorphotheca resinae ATCC 22711</name>
    <dbReference type="NCBI Taxonomy" id="857342"/>
    <lineage>
        <taxon>Eukaryota</taxon>
        <taxon>Fungi</taxon>
        <taxon>Dikarya</taxon>
        <taxon>Ascomycota</taxon>
        <taxon>Pezizomycotina</taxon>
        <taxon>Leotiomycetes</taxon>
        <taxon>Helotiales</taxon>
        <taxon>Amorphothecaceae</taxon>
        <taxon>Amorphotheca</taxon>
    </lineage>
</organism>
<dbReference type="Proteomes" id="UP000241818">
    <property type="component" value="Unassembled WGS sequence"/>
</dbReference>
<evidence type="ECO:0008006" key="4">
    <source>
        <dbReference type="Google" id="ProtNLM"/>
    </source>
</evidence>
<dbReference type="InParanoid" id="A0A2T3B0Z4"/>
<evidence type="ECO:0000313" key="2">
    <source>
        <dbReference type="EMBL" id="PSS17078.1"/>
    </source>
</evidence>
<dbReference type="AlphaFoldDB" id="A0A2T3B0Z4"/>
<accession>A0A2T3B0Z4</accession>
<keyword evidence="3" id="KW-1185">Reference proteome</keyword>
<evidence type="ECO:0000256" key="1">
    <source>
        <dbReference type="SAM" id="MobiDB-lite"/>
    </source>
</evidence>
<sequence length="186" mass="21822">MDMLLDLFQKFRSLRLQDYKSVWEYAAAFRQINSDLGKIHSEAIIRDLDMVIMFMDGLDSSYNELVADFQRNRAFIEDPANPDLKVLSFNELVWKTLDEERRLRRERDRAAVAMAATTDPNTKLVDYCTRCKMTGHSIISCFYVHPNLAPKGWKPRTKRRKMNDEKGKPGGKNNKKRRFNNGRKEI</sequence>
<dbReference type="GeneID" id="36574860"/>
<gene>
    <name evidence="2" type="ORF">M430DRAFT_35637</name>
</gene>
<feature type="region of interest" description="Disordered" evidence="1">
    <location>
        <begin position="152"/>
        <end position="186"/>
    </location>
</feature>
<dbReference type="RefSeq" id="XP_024720586.1">
    <property type="nucleotide sequence ID" value="XM_024866779.1"/>
</dbReference>